<protein>
    <recommendedName>
        <fullName evidence="1">D-inositol 3-phosphate glycosyltransferase</fullName>
    </recommendedName>
</protein>
<comment type="caution">
    <text evidence="6">The sequence shown here is derived from an EMBL/GenBank/DDBJ whole genome shotgun (WGS) entry which is preliminary data.</text>
</comment>
<dbReference type="Pfam" id="PF13439">
    <property type="entry name" value="Glyco_transf_4"/>
    <property type="match status" value="1"/>
</dbReference>
<dbReference type="PANTHER" id="PTHR45947:SF3">
    <property type="entry name" value="SULFOQUINOVOSYL TRANSFERASE SQD2"/>
    <property type="match status" value="1"/>
</dbReference>
<dbReference type="GO" id="GO:0016758">
    <property type="term" value="F:hexosyltransferase activity"/>
    <property type="evidence" value="ECO:0007669"/>
    <property type="project" value="TreeGrafter"/>
</dbReference>
<dbReference type="EMBL" id="RBKS01000001">
    <property type="protein sequence ID" value="RKR73343.1"/>
    <property type="molecule type" value="Genomic_DNA"/>
</dbReference>
<feature type="domain" description="Glycosyl transferase family 1" evidence="4">
    <location>
        <begin position="212"/>
        <end position="355"/>
    </location>
</feature>
<dbReference type="PANTHER" id="PTHR45947">
    <property type="entry name" value="SULFOQUINOVOSYL TRANSFERASE SQD2"/>
    <property type="match status" value="1"/>
</dbReference>
<evidence type="ECO:0000259" key="5">
    <source>
        <dbReference type="Pfam" id="PF13439"/>
    </source>
</evidence>
<gene>
    <name evidence="6" type="ORF">C8E83_0435</name>
</gene>
<dbReference type="InterPro" id="IPR028098">
    <property type="entry name" value="Glyco_trans_4-like_N"/>
</dbReference>
<name>A0A495IBG9_9MICO</name>
<dbReference type="Proteomes" id="UP000280008">
    <property type="component" value="Unassembled WGS sequence"/>
</dbReference>
<dbReference type="Pfam" id="PF00534">
    <property type="entry name" value="Glycos_transf_1"/>
    <property type="match status" value="1"/>
</dbReference>
<reference evidence="6 7" key="1">
    <citation type="submission" date="2018-10" db="EMBL/GenBank/DDBJ databases">
        <title>Sequencing the genomes of 1000 actinobacteria strains.</title>
        <authorList>
            <person name="Klenk H.-P."/>
        </authorList>
    </citation>
    <scope>NUCLEOTIDE SEQUENCE [LARGE SCALE GENOMIC DNA]</scope>
    <source>
        <strain evidence="6 7">DSM 17894</strain>
    </source>
</reference>
<dbReference type="InterPro" id="IPR050194">
    <property type="entry name" value="Glycosyltransferase_grp1"/>
</dbReference>
<dbReference type="GO" id="GO:1901137">
    <property type="term" value="P:carbohydrate derivative biosynthetic process"/>
    <property type="evidence" value="ECO:0007669"/>
    <property type="project" value="UniProtKB-ARBA"/>
</dbReference>
<evidence type="ECO:0000256" key="1">
    <source>
        <dbReference type="ARBA" id="ARBA00021292"/>
    </source>
</evidence>
<proteinExistence type="predicted"/>
<organism evidence="6 7">
    <name type="scientific">Frondihabitans australicus</name>
    <dbReference type="NCBI Taxonomy" id="386892"/>
    <lineage>
        <taxon>Bacteria</taxon>
        <taxon>Bacillati</taxon>
        <taxon>Actinomycetota</taxon>
        <taxon>Actinomycetes</taxon>
        <taxon>Micrococcales</taxon>
        <taxon>Microbacteriaceae</taxon>
        <taxon>Frondihabitans</taxon>
    </lineage>
</organism>
<dbReference type="SUPFAM" id="SSF53756">
    <property type="entry name" value="UDP-Glycosyltransferase/glycogen phosphorylase"/>
    <property type="match status" value="1"/>
</dbReference>
<evidence type="ECO:0000313" key="6">
    <source>
        <dbReference type="EMBL" id="RKR73343.1"/>
    </source>
</evidence>
<evidence type="ECO:0000256" key="3">
    <source>
        <dbReference type="ARBA" id="ARBA00022679"/>
    </source>
</evidence>
<keyword evidence="7" id="KW-1185">Reference proteome</keyword>
<evidence type="ECO:0000256" key="2">
    <source>
        <dbReference type="ARBA" id="ARBA00022676"/>
    </source>
</evidence>
<dbReference type="Gene3D" id="3.40.50.2000">
    <property type="entry name" value="Glycogen Phosphorylase B"/>
    <property type="match status" value="2"/>
</dbReference>
<accession>A0A495IBG9</accession>
<dbReference type="AlphaFoldDB" id="A0A495IBG9"/>
<keyword evidence="2" id="KW-0328">Glycosyltransferase</keyword>
<keyword evidence="3 6" id="KW-0808">Transferase</keyword>
<feature type="domain" description="Glycosyltransferase subfamily 4-like N-terminal" evidence="5">
    <location>
        <begin position="36"/>
        <end position="205"/>
    </location>
</feature>
<evidence type="ECO:0000313" key="7">
    <source>
        <dbReference type="Proteomes" id="UP000280008"/>
    </source>
</evidence>
<dbReference type="CDD" id="cd03814">
    <property type="entry name" value="GT4-like"/>
    <property type="match status" value="1"/>
</dbReference>
<sequence>MAQAFAPVRRVRAALTLCHSEHVRIAFVTETWTPSVNGVVTRLAMTIECLLADGHEVLVVAPEIRGAAEVPLPDGLSVMRVPSFSIPFIYGGEPWGFPLPRVTRAIAAFEPEIVHLVTPAMLGLAGLRAARRLDLPLVASFHTDLAAYARFYRLGFLSGFVWWWMRRIHRRASITLVTSAHAAALVTAHGFRHVVAWRRGVDVERFDPRRRHRETRAGDRPVALSVGRLAWEKGLHRLHDLAASGLVDLVVVGDGPDRDRLAAVFEGTPTTFLGTLTGEDLWRAYADADLFVFSSTTETLGLVLLEALASGLPIVAAESPASVELLGGREVARLFPAEEPAAAVEAARLLLESGRETDLASAARGLALDWDWPTATRGLVDSYRRVLLERRP</sequence>
<dbReference type="InterPro" id="IPR001296">
    <property type="entry name" value="Glyco_trans_1"/>
</dbReference>
<evidence type="ECO:0000259" key="4">
    <source>
        <dbReference type="Pfam" id="PF00534"/>
    </source>
</evidence>